<dbReference type="AlphaFoldDB" id="A0A917UJU5"/>
<sequence>MLSKTPIRVTSPTVEPAARRKPLADIDPYGIAAAHIAGRVTDAADPRSGQSNAFNSHL</sequence>
<keyword evidence="3" id="KW-1185">Reference proteome</keyword>
<gene>
    <name evidence="2" type="ORF">GCM10011578_013930</name>
</gene>
<dbReference type="EMBL" id="BMML01000002">
    <property type="protein sequence ID" value="GGM94787.1"/>
    <property type="molecule type" value="Genomic_DNA"/>
</dbReference>
<comment type="caution">
    <text evidence="2">The sequence shown here is derived from an EMBL/GenBank/DDBJ whole genome shotgun (WGS) entry which is preliminary data.</text>
</comment>
<protein>
    <recommendedName>
        <fullName evidence="4">FXSXX-COOH protein</fullName>
    </recommendedName>
</protein>
<dbReference type="Proteomes" id="UP000653411">
    <property type="component" value="Unassembled WGS sequence"/>
</dbReference>
<reference evidence="2" key="2">
    <citation type="submission" date="2020-09" db="EMBL/GenBank/DDBJ databases">
        <authorList>
            <person name="Sun Q."/>
            <person name="Zhou Y."/>
        </authorList>
    </citation>
    <scope>NUCLEOTIDE SEQUENCE</scope>
    <source>
        <strain evidence="2">CGMCC 4.7110</strain>
    </source>
</reference>
<evidence type="ECO:0008006" key="4">
    <source>
        <dbReference type="Google" id="ProtNLM"/>
    </source>
</evidence>
<evidence type="ECO:0000313" key="3">
    <source>
        <dbReference type="Proteomes" id="UP000653411"/>
    </source>
</evidence>
<accession>A0A917UJU5</accession>
<evidence type="ECO:0000256" key="1">
    <source>
        <dbReference type="SAM" id="MobiDB-lite"/>
    </source>
</evidence>
<feature type="region of interest" description="Disordered" evidence="1">
    <location>
        <begin position="1"/>
        <end position="21"/>
    </location>
</feature>
<evidence type="ECO:0000313" key="2">
    <source>
        <dbReference type="EMBL" id="GGM94787.1"/>
    </source>
</evidence>
<proteinExistence type="predicted"/>
<name>A0A917UJU5_9ACTN</name>
<reference evidence="2" key="1">
    <citation type="journal article" date="2014" name="Int. J. Syst. Evol. Microbiol.">
        <title>Complete genome sequence of Corynebacterium casei LMG S-19264T (=DSM 44701T), isolated from a smear-ripened cheese.</title>
        <authorList>
            <consortium name="US DOE Joint Genome Institute (JGI-PGF)"/>
            <person name="Walter F."/>
            <person name="Albersmeier A."/>
            <person name="Kalinowski J."/>
            <person name="Ruckert C."/>
        </authorList>
    </citation>
    <scope>NUCLEOTIDE SEQUENCE</scope>
    <source>
        <strain evidence="2">CGMCC 4.7110</strain>
    </source>
</reference>
<organism evidence="2 3">
    <name type="scientific">Streptomyces fuscichromogenes</name>
    <dbReference type="NCBI Taxonomy" id="1324013"/>
    <lineage>
        <taxon>Bacteria</taxon>
        <taxon>Bacillati</taxon>
        <taxon>Actinomycetota</taxon>
        <taxon>Actinomycetes</taxon>
        <taxon>Kitasatosporales</taxon>
        <taxon>Streptomycetaceae</taxon>
        <taxon>Streptomyces</taxon>
    </lineage>
</organism>